<keyword evidence="2" id="KW-1185">Reference proteome</keyword>
<name>A0ABR1BPB7_NECAM</name>
<comment type="caution">
    <text evidence="1">The sequence shown here is derived from an EMBL/GenBank/DDBJ whole genome shotgun (WGS) entry which is preliminary data.</text>
</comment>
<proteinExistence type="predicted"/>
<reference evidence="1 2" key="1">
    <citation type="submission" date="2023-08" db="EMBL/GenBank/DDBJ databases">
        <title>A Necator americanus chromosomal reference genome.</title>
        <authorList>
            <person name="Ilik V."/>
            <person name="Petrzelkova K.J."/>
            <person name="Pardy F."/>
            <person name="Fuh T."/>
            <person name="Niatou-Singa F.S."/>
            <person name="Gouil Q."/>
            <person name="Baker L."/>
            <person name="Ritchie M.E."/>
            <person name="Jex A.R."/>
            <person name="Gazzola D."/>
            <person name="Li H."/>
            <person name="Toshio Fujiwara R."/>
            <person name="Zhan B."/>
            <person name="Aroian R.V."/>
            <person name="Pafco B."/>
            <person name="Schwarz E.M."/>
        </authorList>
    </citation>
    <scope>NUCLEOTIDE SEQUENCE [LARGE SCALE GENOMIC DNA]</scope>
    <source>
        <strain evidence="1 2">Aroian</strain>
        <tissue evidence="1">Whole animal</tissue>
    </source>
</reference>
<accession>A0ABR1BPB7</accession>
<dbReference type="EMBL" id="JAVFWL010000001">
    <property type="protein sequence ID" value="KAK6727705.1"/>
    <property type="molecule type" value="Genomic_DNA"/>
</dbReference>
<evidence type="ECO:0000313" key="1">
    <source>
        <dbReference type="EMBL" id="KAK6727705.1"/>
    </source>
</evidence>
<evidence type="ECO:0000313" key="2">
    <source>
        <dbReference type="Proteomes" id="UP001303046"/>
    </source>
</evidence>
<dbReference type="Proteomes" id="UP001303046">
    <property type="component" value="Unassembled WGS sequence"/>
</dbReference>
<gene>
    <name evidence="1" type="primary">Necator_chrI.g1534</name>
    <name evidence="1" type="ORF">RB195_005408</name>
</gene>
<organism evidence="1 2">
    <name type="scientific">Necator americanus</name>
    <name type="common">Human hookworm</name>
    <dbReference type="NCBI Taxonomy" id="51031"/>
    <lineage>
        <taxon>Eukaryota</taxon>
        <taxon>Metazoa</taxon>
        <taxon>Ecdysozoa</taxon>
        <taxon>Nematoda</taxon>
        <taxon>Chromadorea</taxon>
        <taxon>Rhabditida</taxon>
        <taxon>Rhabditina</taxon>
        <taxon>Rhabditomorpha</taxon>
        <taxon>Strongyloidea</taxon>
        <taxon>Ancylostomatidae</taxon>
        <taxon>Bunostominae</taxon>
        <taxon>Necator</taxon>
    </lineage>
</organism>
<protein>
    <submittedName>
        <fullName evidence="1">Uncharacterized protein</fullName>
    </submittedName>
</protein>
<sequence length="84" mass="9591">MVIEMACLALYECQGVEDKRFINADAPYSDVREPMRPTGVSILSGESAANYWTRRGERLGWLWDDTEPSIKLSQPNLGRRKSQE</sequence>